<accession>A0A1Y5R5R3</accession>
<gene>
    <name evidence="1" type="ORF">PEL8287_00111</name>
</gene>
<dbReference type="AlphaFoldDB" id="A0A1Y5R5R3"/>
<sequence length="37" mass="4001">MSGCATLYVFMGAQPPKVEIKGDFNPVPRSISGKMKD</sequence>
<dbReference type="Proteomes" id="UP000193827">
    <property type="component" value="Unassembled WGS sequence"/>
</dbReference>
<dbReference type="EMBL" id="FWFL01000001">
    <property type="protein sequence ID" value="SLN09829.1"/>
    <property type="molecule type" value="Genomic_DNA"/>
</dbReference>
<keyword evidence="2" id="KW-1185">Reference proteome</keyword>
<reference evidence="1 2" key="1">
    <citation type="submission" date="2017-03" db="EMBL/GenBank/DDBJ databases">
        <authorList>
            <person name="Afonso C.L."/>
            <person name="Miller P.J."/>
            <person name="Scott M.A."/>
            <person name="Spackman E."/>
            <person name="Goraichik I."/>
            <person name="Dimitrov K.M."/>
            <person name="Suarez D.L."/>
            <person name="Swayne D.E."/>
        </authorList>
    </citation>
    <scope>NUCLEOTIDE SEQUENCE [LARGE SCALE GENOMIC DNA]</scope>
    <source>
        <strain evidence="1 2">CECT 8287</strain>
    </source>
</reference>
<protein>
    <submittedName>
        <fullName evidence="1">Uncharacterized protein</fullName>
    </submittedName>
</protein>
<proteinExistence type="predicted"/>
<evidence type="ECO:0000313" key="2">
    <source>
        <dbReference type="Proteomes" id="UP000193827"/>
    </source>
</evidence>
<organism evidence="1 2">
    <name type="scientific">Roseovarius litorisediminis</name>
    <dbReference type="NCBI Taxonomy" id="1312363"/>
    <lineage>
        <taxon>Bacteria</taxon>
        <taxon>Pseudomonadati</taxon>
        <taxon>Pseudomonadota</taxon>
        <taxon>Alphaproteobacteria</taxon>
        <taxon>Rhodobacterales</taxon>
        <taxon>Roseobacteraceae</taxon>
        <taxon>Roseovarius</taxon>
    </lineage>
</organism>
<name>A0A1Y5R5R3_9RHOB</name>
<evidence type="ECO:0000313" key="1">
    <source>
        <dbReference type="EMBL" id="SLN09829.1"/>
    </source>
</evidence>